<comment type="caution">
    <text evidence="11">The sequence shown here is derived from an EMBL/GenBank/DDBJ whole genome shotgun (WGS) entry which is preliminary data.</text>
</comment>
<proteinExistence type="inferred from homology"/>
<accession>A0ABT2LUF5</accession>
<dbReference type="PANTHER" id="PTHR35011">
    <property type="entry name" value="2,3-DIKETO-L-GULONATE TRAP TRANSPORTER SMALL PERMEASE PROTEIN YIAM"/>
    <property type="match status" value="1"/>
</dbReference>
<feature type="transmembrane region" description="Helical" evidence="9">
    <location>
        <begin position="91"/>
        <end position="112"/>
    </location>
</feature>
<dbReference type="PANTHER" id="PTHR35011:SF4">
    <property type="entry name" value="SLL1102 PROTEIN"/>
    <property type="match status" value="1"/>
</dbReference>
<evidence type="ECO:0000256" key="3">
    <source>
        <dbReference type="ARBA" id="ARBA00022475"/>
    </source>
</evidence>
<evidence type="ECO:0000313" key="11">
    <source>
        <dbReference type="EMBL" id="MCT7378016.1"/>
    </source>
</evidence>
<feature type="domain" description="Tripartite ATP-independent periplasmic transporters DctQ component" evidence="10">
    <location>
        <begin position="28"/>
        <end position="158"/>
    </location>
</feature>
<evidence type="ECO:0000259" key="10">
    <source>
        <dbReference type="Pfam" id="PF04290"/>
    </source>
</evidence>
<feature type="transmembrane region" description="Helical" evidence="9">
    <location>
        <begin position="139"/>
        <end position="158"/>
    </location>
</feature>
<dbReference type="RefSeq" id="WP_260906781.1">
    <property type="nucleotide sequence ID" value="NZ_JAOCZP010000010.1"/>
</dbReference>
<feature type="transmembrane region" description="Helical" evidence="9">
    <location>
        <begin position="20"/>
        <end position="40"/>
    </location>
</feature>
<dbReference type="InterPro" id="IPR055348">
    <property type="entry name" value="DctQ"/>
</dbReference>
<keyword evidence="12" id="KW-1185">Reference proteome</keyword>
<dbReference type="InterPro" id="IPR007387">
    <property type="entry name" value="TRAP_DctQ"/>
</dbReference>
<gene>
    <name evidence="11" type="ORF">N5A92_23640</name>
</gene>
<dbReference type="Pfam" id="PF04290">
    <property type="entry name" value="DctQ"/>
    <property type="match status" value="1"/>
</dbReference>
<keyword evidence="6 9" id="KW-1133">Transmembrane helix</keyword>
<keyword evidence="3" id="KW-1003">Cell membrane</keyword>
<sequence>MVEHEKTGIVDKVTWSISRVSMILPAVIVAVMFCEVVLRYLFAKPTLWANELSLWIAGAVYLLAGLYAMQQRSHIRITLLYDVLPRWLRKTCDLGALLFLLIFVFAVIWGGFGEAWVKLNRWETFGTAWDPPIPATLKPLILVVLVLTAIQGISNLIYDWNQDPEEHTPLDEIGIDVEAIKEEADKPHG</sequence>
<feature type="transmembrane region" description="Helical" evidence="9">
    <location>
        <begin position="52"/>
        <end position="70"/>
    </location>
</feature>
<evidence type="ECO:0000256" key="5">
    <source>
        <dbReference type="ARBA" id="ARBA00022692"/>
    </source>
</evidence>
<reference evidence="11 12" key="1">
    <citation type="submission" date="2022-09" db="EMBL/GenBank/DDBJ databases">
        <title>Chelativorans salina sp. nov., a novel slightly halophilic bacterium isolated from a saline lake sediment enrichment.</title>
        <authorList>
            <person name="Gao L."/>
            <person name="Fang B.-Z."/>
            <person name="Li W.-J."/>
        </authorList>
    </citation>
    <scope>NUCLEOTIDE SEQUENCE [LARGE SCALE GENOMIC DNA]</scope>
    <source>
        <strain evidence="11 12">EGI FJ00035</strain>
    </source>
</reference>
<keyword evidence="5 9" id="KW-0812">Transmembrane</keyword>
<keyword evidence="4 9" id="KW-0997">Cell inner membrane</keyword>
<organism evidence="11 12">
    <name type="scientific">Chelativorans salis</name>
    <dbReference type="NCBI Taxonomy" id="2978478"/>
    <lineage>
        <taxon>Bacteria</taxon>
        <taxon>Pseudomonadati</taxon>
        <taxon>Pseudomonadota</taxon>
        <taxon>Alphaproteobacteria</taxon>
        <taxon>Hyphomicrobiales</taxon>
        <taxon>Phyllobacteriaceae</taxon>
        <taxon>Chelativorans</taxon>
    </lineage>
</organism>
<comment type="function">
    <text evidence="9">Part of the tripartite ATP-independent periplasmic (TRAP) transport system.</text>
</comment>
<evidence type="ECO:0000256" key="1">
    <source>
        <dbReference type="ARBA" id="ARBA00004429"/>
    </source>
</evidence>
<evidence type="ECO:0000256" key="8">
    <source>
        <dbReference type="ARBA" id="ARBA00038436"/>
    </source>
</evidence>
<comment type="subcellular location">
    <subcellularLocation>
        <location evidence="1 9">Cell inner membrane</location>
        <topology evidence="1 9">Multi-pass membrane protein</topology>
    </subcellularLocation>
</comment>
<name>A0ABT2LUF5_9HYPH</name>
<dbReference type="EMBL" id="JAOCZP010000010">
    <property type="protein sequence ID" value="MCT7378016.1"/>
    <property type="molecule type" value="Genomic_DNA"/>
</dbReference>
<evidence type="ECO:0000256" key="2">
    <source>
        <dbReference type="ARBA" id="ARBA00022448"/>
    </source>
</evidence>
<evidence type="ECO:0000256" key="7">
    <source>
        <dbReference type="ARBA" id="ARBA00023136"/>
    </source>
</evidence>
<comment type="subunit">
    <text evidence="9">The complex comprises the extracytoplasmic solute receptor protein and the two transmembrane proteins.</text>
</comment>
<keyword evidence="2 9" id="KW-0813">Transport</keyword>
<dbReference type="Proteomes" id="UP001320831">
    <property type="component" value="Unassembled WGS sequence"/>
</dbReference>
<evidence type="ECO:0000313" key="12">
    <source>
        <dbReference type="Proteomes" id="UP001320831"/>
    </source>
</evidence>
<keyword evidence="7 9" id="KW-0472">Membrane</keyword>
<evidence type="ECO:0000256" key="6">
    <source>
        <dbReference type="ARBA" id="ARBA00022989"/>
    </source>
</evidence>
<evidence type="ECO:0000256" key="4">
    <source>
        <dbReference type="ARBA" id="ARBA00022519"/>
    </source>
</evidence>
<comment type="similarity">
    <text evidence="8 9">Belongs to the TRAP transporter small permease family.</text>
</comment>
<evidence type="ECO:0000256" key="9">
    <source>
        <dbReference type="RuleBase" id="RU369079"/>
    </source>
</evidence>
<protein>
    <recommendedName>
        <fullName evidence="9">TRAP transporter small permease protein</fullName>
    </recommendedName>
</protein>